<dbReference type="Pfam" id="PF04715">
    <property type="entry name" value="Anth_synt_I_N"/>
    <property type="match status" value="1"/>
</dbReference>
<dbReference type="InterPro" id="IPR019999">
    <property type="entry name" value="Anth_synth_I-like"/>
</dbReference>
<dbReference type="Gene3D" id="3.60.120.10">
    <property type="entry name" value="Anthranilate synthase"/>
    <property type="match status" value="1"/>
</dbReference>
<evidence type="ECO:0000259" key="2">
    <source>
        <dbReference type="Pfam" id="PF04715"/>
    </source>
</evidence>
<accession>A0A3B0SQJ2</accession>
<name>A0A3B0SQJ2_9ZZZZ</name>
<comment type="catalytic activity">
    <reaction evidence="1">
        <text>chorismate + L-glutamine = anthranilate + pyruvate + L-glutamate + H(+)</text>
        <dbReference type="Rhea" id="RHEA:21732"/>
        <dbReference type="ChEBI" id="CHEBI:15361"/>
        <dbReference type="ChEBI" id="CHEBI:15378"/>
        <dbReference type="ChEBI" id="CHEBI:16567"/>
        <dbReference type="ChEBI" id="CHEBI:29748"/>
        <dbReference type="ChEBI" id="CHEBI:29985"/>
        <dbReference type="ChEBI" id="CHEBI:58359"/>
        <dbReference type="EC" id="4.1.3.27"/>
    </reaction>
</comment>
<gene>
    <name evidence="3" type="ORF">MNBD_ALPHA05-1798</name>
</gene>
<sequence>MTFTPDFSEFEKNYGEGRAQLVWRSLVSDLETPVSAFLKLAGGRRNAILLESVEGGEQLGRYSIIGFKPDILWRSFGGRSQINRNAASDASAFVDEEGAPLVNLKRLFAESEIKPPPGASPPSLPPMAAGVFGYLGYDMVRQMEHLGPRPTGGLDAPDAIFMRPTLVAVFDNVGQEISLFAPVRPEPGVSARAAYARAGERLADAAENLAAPLALPVAERLPASQNIDITSDTDETGFRSMVARAKDYITAG</sequence>
<feature type="domain" description="Anthranilate synthase component I N-terminal" evidence="2">
    <location>
        <begin position="29"/>
        <end position="177"/>
    </location>
</feature>
<dbReference type="GO" id="GO:0004049">
    <property type="term" value="F:anthranilate synthase activity"/>
    <property type="evidence" value="ECO:0007669"/>
    <property type="project" value="UniProtKB-EC"/>
</dbReference>
<dbReference type="PANTHER" id="PTHR11236:SF48">
    <property type="entry name" value="ISOCHORISMATE SYNTHASE MENF"/>
    <property type="match status" value="1"/>
</dbReference>
<organism evidence="3">
    <name type="scientific">hydrothermal vent metagenome</name>
    <dbReference type="NCBI Taxonomy" id="652676"/>
    <lineage>
        <taxon>unclassified sequences</taxon>
        <taxon>metagenomes</taxon>
        <taxon>ecological metagenomes</taxon>
    </lineage>
</organism>
<dbReference type="SUPFAM" id="SSF56322">
    <property type="entry name" value="ADC synthase"/>
    <property type="match status" value="1"/>
</dbReference>
<reference evidence="3" key="1">
    <citation type="submission" date="2018-06" db="EMBL/GenBank/DDBJ databases">
        <authorList>
            <person name="Zhirakovskaya E."/>
        </authorList>
    </citation>
    <scope>NUCLEOTIDE SEQUENCE</scope>
</reference>
<evidence type="ECO:0000256" key="1">
    <source>
        <dbReference type="ARBA" id="ARBA00047683"/>
    </source>
</evidence>
<feature type="non-terminal residue" evidence="3">
    <location>
        <position position="252"/>
    </location>
</feature>
<dbReference type="AlphaFoldDB" id="A0A3B0SQJ2"/>
<dbReference type="EMBL" id="UOEH01000638">
    <property type="protein sequence ID" value="VAW08105.1"/>
    <property type="molecule type" value="Genomic_DNA"/>
</dbReference>
<evidence type="ECO:0000313" key="3">
    <source>
        <dbReference type="EMBL" id="VAW08105.1"/>
    </source>
</evidence>
<dbReference type="PANTHER" id="PTHR11236">
    <property type="entry name" value="AMINOBENZOATE/ANTHRANILATE SYNTHASE"/>
    <property type="match status" value="1"/>
</dbReference>
<dbReference type="InterPro" id="IPR005801">
    <property type="entry name" value="ADC_synthase"/>
</dbReference>
<dbReference type="InterPro" id="IPR006805">
    <property type="entry name" value="Anth_synth_I_N"/>
</dbReference>
<dbReference type="GO" id="GO:0000162">
    <property type="term" value="P:L-tryptophan biosynthetic process"/>
    <property type="evidence" value="ECO:0007669"/>
    <property type="project" value="TreeGrafter"/>
</dbReference>
<dbReference type="EC" id="4.1.3.27" evidence="3"/>
<protein>
    <submittedName>
        <fullName evidence="3">Anthranilate synthase, aminase component</fullName>
        <ecNumber evidence="3">4.1.3.27</ecNumber>
    </submittedName>
</protein>
<proteinExistence type="predicted"/>
<keyword evidence="3" id="KW-0456">Lyase</keyword>